<gene>
    <name evidence="3" type="ORF">A3A35_02140</name>
</gene>
<keyword evidence="1" id="KW-1133">Transmembrane helix</keyword>
<dbReference type="Gene3D" id="1.20.1260.10">
    <property type="match status" value="1"/>
</dbReference>
<dbReference type="AlphaFoldDB" id="A0A1F6EE85"/>
<reference evidence="3 4" key="1">
    <citation type="journal article" date="2016" name="Nat. Commun.">
        <title>Thousands of microbial genomes shed light on interconnected biogeochemical processes in an aquifer system.</title>
        <authorList>
            <person name="Anantharaman K."/>
            <person name="Brown C.T."/>
            <person name="Hug L.A."/>
            <person name="Sharon I."/>
            <person name="Castelle C.J."/>
            <person name="Probst A.J."/>
            <person name="Thomas B.C."/>
            <person name="Singh A."/>
            <person name="Wilkins M.J."/>
            <person name="Karaoz U."/>
            <person name="Brodie E.L."/>
            <person name="Williams K.H."/>
            <person name="Hubbard S.S."/>
            <person name="Banfield J.F."/>
        </authorList>
    </citation>
    <scope>NUCLEOTIDE SEQUENCE [LARGE SCALE GENOMIC DNA]</scope>
</reference>
<sequence length="202" mass="22298">MEKNSNIIIGAVLLIVGIGLGYVISSNSFRGSSGYMMSNGSMMSQNIDRHFIEEMIPHHEGAIEMAKLALLRSKRPEMLSLANGIIEAQTREINDMKAWYEDWFGTPVSSDASGMMGGMGHGAGMQMGSVEGDLDALKTVAAAEFDLEFIRQMIPHHEMAVMMARMLAAGTARTEMKELADNIIVSQSREIDVMRSWYSAWK</sequence>
<protein>
    <recommendedName>
        <fullName evidence="2">DUF305 domain-containing protein</fullName>
    </recommendedName>
</protein>
<dbReference type="InterPro" id="IPR005183">
    <property type="entry name" value="DUF305_CopM-like"/>
</dbReference>
<dbReference type="Proteomes" id="UP000179115">
    <property type="component" value="Unassembled WGS sequence"/>
</dbReference>
<dbReference type="EMBL" id="MFLV01000017">
    <property type="protein sequence ID" value="OGG71512.1"/>
    <property type="molecule type" value="Genomic_DNA"/>
</dbReference>
<dbReference type="PANTHER" id="PTHR36933">
    <property type="entry name" value="SLL0788 PROTEIN"/>
    <property type="match status" value="1"/>
</dbReference>
<feature type="domain" description="DUF305" evidence="2">
    <location>
        <begin position="48"/>
        <end position="198"/>
    </location>
</feature>
<evidence type="ECO:0000259" key="2">
    <source>
        <dbReference type="Pfam" id="PF03713"/>
    </source>
</evidence>
<proteinExistence type="predicted"/>
<dbReference type="STRING" id="1798508.A3A35_02140"/>
<organism evidence="3 4">
    <name type="scientific">Candidatus Kaiserbacteria bacterium RIFCSPLOWO2_01_FULL_51_21</name>
    <dbReference type="NCBI Taxonomy" id="1798508"/>
    <lineage>
        <taxon>Bacteria</taxon>
        <taxon>Candidatus Kaiseribacteriota</taxon>
    </lineage>
</organism>
<feature type="transmembrane region" description="Helical" evidence="1">
    <location>
        <begin position="6"/>
        <end position="24"/>
    </location>
</feature>
<dbReference type="PANTHER" id="PTHR36933:SF1">
    <property type="entry name" value="SLL0788 PROTEIN"/>
    <property type="match status" value="1"/>
</dbReference>
<accession>A0A1F6EE85</accession>
<evidence type="ECO:0000313" key="4">
    <source>
        <dbReference type="Proteomes" id="UP000179115"/>
    </source>
</evidence>
<evidence type="ECO:0000256" key="1">
    <source>
        <dbReference type="SAM" id="Phobius"/>
    </source>
</evidence>
<keyword evidence="1" id="KW-0472">Membrane</keyword>
<evidence type="ECO:0000313" key="3">
    <source>
        <dbReference type="EMBL" id="OGG71512.1"/>
    </source>
</evidence>
<comment type="caution">
    <text evidence="3">The sequence shown here is derived from an EMBL/GenBank/DDBJ whole genome shotgun (WGS) entry which is preliminary data.</text>
</comment>
<dbReference type="InterPro" id="IPR012347">
    <property type="entry name" value="Ferritin-like"/>
</dbReference>
<name>A0A1F6EE85_9BACT</name>
<keyword evidence="1" id="KW-0812">Transmembrane</keyword>
<dbReference type="Pfam" id="PF03713">
    <property type="entry name" value="DUF305"/>
    <property type="match status" value="1"/>
</dbReference>